<organism evidence="1 2">
    <name type="scientific">Bacteroides muris</name>
    <name type="common">ex Afrizal et al. 2022</name>
    <dbReference type="NCBI Taxonomy" id="2516960"/>
    <lineage>
        <taxon>Bacteria</taxon>
        <taxon>Pseudomonadati</taxon>
        <taxon>Bacteroidota</taxon>
        <taxon>Bacteroidia</taxon>
        <taxon>Bacteroidales</taxon>
        <taxon>Bacteroidaceae</taxon>
        <taxon>Bacteroides</taxon>
    </lineage>
</organism>
<dbReference type="RefSeq" id="WP_136010555.1">
    <property type="nucleotide sequence ID" value="NZ_SRYZ01000026.1"/>
</dbReference>
<sequence length="72" mass="8636">MIHIGKLIEEELHRQERSVSWFAKKLCCERTNVYSIFKRTSIDTALLLCISIVLQHNFFQHYLTELDRKQVN</sequence>
<dbReference type="AlphaFoldDB" id="A0A4S2ARR8"/>
<gene>
    <name evidence="1" type="ORF">E5355_11850</name>
</gene>
<evidence type="ECO:0000313" key="1">
    <source>
        <dbReference type="EMBL" id="TGY03835.1"/>
    </source>
</evidence>
<accession>A0A4S2ARR8</accession>
<dbReference type="Proteomes" id="UP000310532">
    <property type="component" value="Unassembled WGS sequence"/>
</dbReference>
<proteinExistence type="predicted"/>
<keyword evidence="2" id="KW-1185">Reference proteome</keyword>
<protein>
    <submittedName>
        <fullName evidence="1">XRE family transcriptional regulator</fullName>
    </submittedName>
</protein>
<evidence type="ECO:0000313" key="2">
    <source>
        <dbReference type="Proteomes" id="UP000310532"/>
    </source>
</evidence>
<comment type="caution">
    <text evidence="1">The sequence shown here is derived from an EMBL/GenBank/DDBJ whole genome shotgun (WGS) entry which is preliminary data.</text>
</comment>
<name>A0A4S2ARR8_9BACE</name>
<reference evidence="1 2" key="1">
    <citation type="submission" date="2019-04" db="EMBL/GenBank/DDBJ databases">
        <title>Microbes associate with the intestines of laboratory mice.</title>
        <authorList>
            <person name="Navarre W."/>
            <person name="Wong E."/>
            <person name="Huang K."/>
            <person name="Tropini C."/>
            <person name="Ng K."/>
            <person name="Yu B."/>
        </authorList>
    </citation>
    <scope>NUCLEOTIDE SEQUENCE [LARGE SCALE GENOMIC DNA]</scope>
    <source>
        <strain evidence="1 2">NM69_E16B</strain>
    </source>
</reference>
<dbReference type="EMBL" id="SRYZ01000026">
    <property type="protein sequence ID" value="TGY03835.1"/>
    <property type="molecule type" value="Genomic_DNA"/>
</dbReference>